<gene>
    <name evidence="1" type="ORF">N5D93_12760</name>
</gene>
<evidence type="ECO:0008006" key="3">
    <source>
        <dbReference type="Google" id="ProtNLM"/>
    </source>
</evidence>
<dbReference type="Gene3D" id="1.10.10.1320">
    <property type="entry name" value="Anti-sigma factor, zinc-finger domain"/>
    <property type="match status" value="1"/>
</dbReference>
<protein>
    <recommendedName>
        <fullName evidence="3">Anti-sigma factor</fullName>
    </recommendedName>
</protein>
<sequence>MSEDRVLSYLSGELDDDARRAFEADLARDPALQAEVDDWRTLAQARQMAHNDIGQAERDTGFLRALAEQARIASAPKPEITTTRARLWQWLWPTPASPLMPLGWALAIALSVVVVLQAPQDGKVPGAGSGAVPGTMSDGVPLSGGTLTRGGGACPRLVVDLPDGVTAKQLRNTLSQFAVSVVAGPDEDGRFVLSAARESSLHDAAQALGARSVSVAPAGACPKP</sequence>
<reference evidence="1" key="1">
    <citation type="submission" date="2022-09" db="EMBL/GenBank/DDBJ databases">
        <title>Intensive care unit water sources are persistently colonized with multi-drug resistant bacteria and are the site of extensive horizontal gene transfer of antibiotic resistance genes.</title>
        <authorList>
            <person name="Diorio-Toth L."/>
        </authorList>
    </citation>
    <scope>NUCLEOTIDE SEQUENCE</scope>
    <source>
        <strain evidence="1">GD03843</strain>
    </source>
</reference>
<dbReference type="AlphaFoldDB" id="A0AA42IZC5"/>
<evidence type="ECO:0000313" key="2">
    <source>
        <dbReference type="Proteomes" id="UP001161094"/>
    </source>
</evidence>
<dbReference type="InterPro" id="IPR041916">
    <property type="entry name" value="Anti_sigma_zinc_sf"/>
</dbReference>
<dbReference type="Proteomes" id="UP001161094">
    <property type="component" value="Unassembled WGS sequence"/>
</dbReference>
<name>A0AA42IZC5_9BURK</name>
<comment type="caution">
    <text evidence="1">The sequence shown here is derived from an EMBL/GenBank/DDBJ whole genome shotgun (WGS) entry which is preliminary data.</text>
</comment>
<proteinExistence type="predicted"/>
<dbReference type="EMBL" id="JAOCDZ010000008">
    <property type="protein sequence ID" value="MDH0736683.1"/>
    <property type="molecule type" value="Genomic_DNA"/>
</dbReference>
<evidence type="ECO:0000313" key="1">
    <source>
        <dbReference type="EMBL" id="MDH0736683.1"/>
    </source>
</evidence>
<dbReference type="RefSeq" id="WP_279995341.1">
    <property type="nucleotide sequence ID" value="NZ_JAOCDZ010000008.1"/>
</dbReference>
<accession>A0AA42IZC5</accession>
<organism evidence="1 2">
    <name type="scientific">Achromobacter spanius</name>
    <dbReference type="NCBI Taxonomy" id="217203"/>
    <lineage>
        <taxon>Bacteria</taxon>
        <taxon>Pseudomonadati</taxon>
        <taxon>Pseudomonadota</taxon>
        <taxon>Betaproteobacteria</taxon>
        <taxon>Burkholderiales</taxon>
        <taxon>Alcaligenaceae</taxon>
        <taxon>Achromobacter</taxon>
    </lineage>
</organism>